<dbReference type="EMBL" id="GBXM01059121">
    <property type="protein sequence ID" value="JAH49456.1"/>
    <property type="molecule type" value="Transcribed_RNA"/>
</dbReference>
<reference evidence="1" key="1">
    <citation type="submission" date="2014-11" db="EMBL/GenBank/DDBJ databases">
        <authorList>
            <person name="Amaro Gonzalez C."/>
        </authorList>
    </citation>
    <scope>NUCLEOTIDE SEQUENCE</scope>
</reference>
<reference evidence="1" key="2">
    <citation type="journal article" date="2015" name="Fish Shellfish Immunol.">
        <title>Early steps in the European eel (Anguilla anguilla)-Vibrio vulnificus interaction in the gills: Role of the RtxA13 toxin.</title>
        <authorList>
            <person name="Callol A."/>
            <person name="Pajuelo D."/>
            <person name="Ebbesson L."/>
            <person name="Teles M."/>
            <person name="MacKenzie S."/>
            <person name="Amaro C."/>
        </authorList>
    </citation>
    <scope>NUCLEOTIDE SEQUENCE</scope>
</reference>
<name>A0A0E9T747_ANGAN</name>
<sequence>MFITSLTKYCPLFQTKISILAGFLEKCLAWLGCLPH</sequence>
<dbReference type="AlphaFoldDB" id="A0A0E9T747"/>
<proteinExistence type="predicted"/>
<accession>A0A0E9T747</accession>
<organism evidence="1">
    <name type="scientific">Anguilla anguilla</name>
    <name type="common">European freshwater eel</name>
    <name type="synonym">Muraena anguilla</name>
    <dbReference type="NCBI Taxonomy" id="7936"/>
    <lineage>
        <taxon>Eukaryota</taxon>
        <taxon>Metazoa</taxon>
        <taxon>Chordata</taxon>
        <taxon>Craniata</taxon>
        <taxon>Vertebrata</taxon>
        <taxon>Euteleostomi</taxon>
        <taxon>Actinopterygii</taxon>
        <taxon>Neopterygii</taxon>
        <taxon>Teleostei</taxon>
        <taxon>Anguilliformes</taxon>
        <taxon>Anguillidae</taxon>
        <taxon>Anguilla</taxon>
    </lineage>
</organism>
<protein>
    <submittedName>
        <fullName evidence="1">Uncharacterized protein</fullName>
    </submittedName>
</protein>
<evidence type="ECO:0000313" key="1">
    <source>
        <dbReference type="EMBL" id="JAH49456.1"/>
    </source>
</evidence>